<keyword evidence="2" id="KW-0472">Membrane</keyword>
<keyword evidence="2" id="KW-1133">Transmembrane helix</keyword>
<keyword evidence="2" id="KW-0812">Transmembrane</keyword>
<accession>A0AAD3H1N1</accession>
<gene>
    <name evidence="3" type="ORF">CTEN210_03307</name>
</gene>
<evidence type="ECO:0000256" key="2">
    <source>
        <dbReference type="SAM" id="Phobius"/>
    </source>
</evidence>
<feature type="compositionally biased region" description="Basic and acidic residues" evidence="1">
    <location>
        <begin position="190"/>
        <end position="209"/>
    </location>
</feature>
<evidence type="ECO:0000313" key="3">
    <source>
        <dbReference type="EMBL" id="GFH46833.1"/>
    </source>
</evidence>
<evidence type="ECO:0000256" key="1">
    <source>
        <dbReference type="SAM" id="MobiDB-lite"/>
    </source>
</evidence>
<protein>
    <submittedName>
        <fullName evidence="3">Uncharacterized protein</fullName>
    </submittedName>
</protein>
<keyword evidence="4" id="KW-1185">Reference proteome</keyword>
<proteinExistence type="predicted"/>
<dbReference type="EMBL" id="BLLK01000022">
    <property type="protein sequence ID" value="GFH46833.1"/>
    <property type="molecule type" value="Genomic_DNA"/>
</dbReference>
<feature type="compositionally biased region" description="Basic residues" evidence="1">
    <location>
        <begin position="214"/>
        <end position="225"/>
    </location>
</feature>
<name>A0AAD3H1N1_9STRA</name>
<dbReference type="Proteomes" id="UP001054902">
    <property type="component" value="Unassembled WGS sequence"/>
</dbReference>
<feature type="region of interest" description="Disordered" evidence="1">
    <location>
        <begin position="172"/>
        <end position="225"/>
    </location>
</feature>
<feature type="compositionally biased region" description="Basic residues" evidence="1">
    <location>
        <begin position="125"/>
        <end position="136"/>
    </location>
</feature>
<feature type="region of interest" description="Disordered" evidence="1">
    <location>
        <begin position="112"/>
        <end position="156"/>
    </location>
</feature>
<feature type="compositionally biased region" description="Polar residues" evidence="1">
    <location>
        <begin position="147"/>
        <end position="156"/>
    </location>
</feature>
<reference evidence="3 4" key="1">
    <citation type="journal article" date="2021" name="Sci. Rep.">
        <title>The genome of the diatom Chaetoceros tenuissimus carries an ancient integrated fragment of an extant virus.</title>
        <authorList>
            <person name="Hongo Y."/>
            <person name="Kimura K."/>
            <person name="Takaki Y."/>
            <person name="Yoshida Y."/>
            <person name="Baba S."/>
            <person name="Kobayashi G."/>
            <person name="Nagasaki K."/>
            <person name="Hano T."/>
            <person name="Tomaru Y."/>
        </authorList>
    </citation>
    <scope>NUCLEOTIDE SEQUENCE [LARGE SCALE GENOMIC DNA]</scope>
    <source>
        <strain evidence="3 4">NIES-3715</strain>
    </source>
</reference>
<comment type="caution">
    <text evidence="3">The sequence shown here is derived from an EMBL/GenBank/DDBJ whole genome shotgun (WGS) entry which is preliminary data.</text>
</comment>
<evidence type="ECO:0000313" key="4">
    <source>
        <dbReference type="Proteomes" id="UP001054902"/>
    </source>
</evidence>
<sequence length="225" mass="26453">MNSKMSIITSNTSNAHRLLNESWEQAKETASETISGLKRTVQENMILSIVLASVVFILLVLCCYLRRKYSRQAQVITQRDYNQLLKKRQERSRQMEEQRSNMDKHHDLYLQQENLFPEVPEKEQKKKKKNGRRNKQKQNAENIPQLDANSSMETNGTSMTFLSNEEVEYIEDIETGDEGYEVVSPVKPNRSRDWHPQDMFDEKEEEKTNPKRGLFGKKKDRRPSI</sequence>
<feature type="transmembrane region" description="Helical" evidence="2">
    <location>
        <begin position="45"/>
        <end position="65"/>
    </location>
</feature>
<organism evidence="3 4">
    <name type="scientific">Chaetoceros tenuissimus</name>
    <dbReference type="NCBI Taxonomy" id="426638"/>
    <lineage>
        <taxon>Eukaryota</taxon>
        <taxon>Sar</taxon>
        <taxon>Stramenopiles</taxon>
        <taxon>Ochrophyta</taxon>
        <taxon>Bacillariophyta</taxon>
        <taxon>Coscinodiscophyceae</taxon>
        <taxon>Chaetocerotophycidae</taxon>
        <taxon>Chaetocerotales</taxon>
        <taxon>Chaetocerotaceae</taxon>
        <taxon>Chaetoceros</taxon>
    </lineage>
</organism>
<dbReference type="AlphaFoldDB" id="A0AAD3H1N1"/>